<name>A0ABQ0IZZ2_GLUTH</name>
<dbReference type="Proteomes" id="UP000018209">
    <property type="component" value="Unassembled WGS sequence"/>
</dbReference>
<organism evidence="1 2">
    <name type="scientific">Gluconobacter thailandicus NBRC 3257</name>
    <dbReference type="NCBI Taxonomy" id="1381097"/>
    <lineage>
        <taxon>Bacteria</taxon>
        <taxon>Pseudomonadati</taxon>
        <taxon>Pseudomonadota</taxon>
        <taxon>Alphaproteobacteria</taxon>
        <taxon>Acetobacterales</taxon>
        <taxon>Acetobacteraceae</taxon>
        <taxon>Gluconobacter</taxon>
    </lineage>
</organism>
<keyword evidence="2" id="KW-1185">Reference proteome</keyword>
<protein>
    <submittedName>
        <fullName evidence="1">Uncharacterized protein</fullName>
    </submittedName>
</protein>
<evidence type="ECO:0000313" key="1">
    <source>
        <dbReference type="EMBL" id="GAD27767.1"/>
    </source>
</evidence>
<gene>
    <name evidence="1" type="ORF">NBRC3257_2766</name>
</gene>
<sequence>MSPSRLVPGGFLCGATLSVEAFSIVANMLVDTQRAVRLIM</sequence>
<reference evidence="1 2" key="1">
    <citation type="submission" date="2013-08" db="EMBL/GenBank/DDBJ databases">
        <title>Gluconobacter thailandicus NBRC 3257 whole genome sequence.</title>
        <authorList>
            <person name="Matsutani M."/>
            <person name="Yakushi T."/>
            <person name="Matsushita K."/>
        </authorList>
    </citation>
    <scope>NUCLEOTIDE SEQUENCE [LARGE SCALE GENOMIC DNA]</scope>
    <source>
        <strain evidence="1 2">NBRC 3257</strain>
    </source>
</reference>
<comment type="caution">
    <text evidence="1">The sequence shown here is derived from an EMBL/GenBank/DDBJ whole genome shotgun (WGS) entry which is preliminary data.</text>
</comment>
<evidence type="ECO:0000313" key="2">
    <source>
        <dbReference type="Proteomes" id="UP000018209"/>
    </source>
</evidence>
<accession>A0ABQ0IZZ2</accession>
<proteinExistence type="predicted"/>
<dbReference type="EMBL" id="BASM01000035">
    <property type="protein sequence ID" value="GAD27767.1"/>
    <property type="molecule type" value="Genomic_DNA"/>
</dbReference>